<feature type="signal peptide" evidence="11">
    <location>
        <begin position="1"/>
        <end position="16"/>
    </location>
</feature>
<keyword evidence="10" id="KW-0325">Glycoprotein</keyword>
<comment type="subcellular location">
    <subcellularLocation>
        <location evidence="1">Endoplasmic reticulum membrane</location>
        <topology evidence="1">Single-pass type I membrane protein</topology>
    </subcellularLocation>
</comment>
<evidence type="ECO:0000259" key="12">
    <source>
        <dbReference type="Pfam" id="PF07774"/>
    </source>
</evidence>
<proteinExistence type="inferred from homology"/>
<gene>
    <name evidence="15" type="primary">20352392</name>
    <name evidence="14" type="ORF">GGTG_11934</name>
</gene>
<comment type="similarity">
    <text evidence="2">Belongs to the EMC1 family.</text>
</comment>
<protein>
    <recommendedName>
        <fullName evidence="4">ER membrane protein complex subunit 1</fullName>
    </recommendedName>
</protein>
<evidence type="ECO:0000313" key="14">
    <source>
        <dbReference type="EMBL" id="EJT70911.1"/>
    </source>
</evidence>
<reference evidence="16" key="1">
    <citation type="submission" date="2010-07" db="EMBL/GenBank/DDBJ databases">
        <title>The genome sequence of Gaeumannomyces graminis var. tritici strain R3-111a-1.</title>
        <authorList>
            <consortium name="The Broad Institute Genome Sequencing Platform"/>
            <person name="Ma L.-J."/>
            <person name="Dead R."/>
            <person name="Young S."/>
            <person name="Zeng Q."/>
            <person name="Koehrsen M."/>
            <person name="Alvarado L."/>
            <person name="Berlin A."/>
            <person name="Chapman S.B."/>
            <person name="Chen Z."/>
            <person name="Freedman E."/>
            <person name="Gellesch M."/>
            <person name="Goldberg J."/>
            <person name="Griggs A."/>
            <person name="Gujja S."/>
            <person name="Heilman E.R."/>
            <person name="Heiman D."/>
            <person name="Hepburn T."/>
            <person name="Howarth C."/>
            <person name="Jen D."/>
            <person name="Larson L."/>
            <person name="Mehta T."/>
            <person name="Neiman D."/>
            <person name="Pearson M."/>
            <person name="Roberts A."/>
            <person name="Saif S."/>
            <person name="Shea T."/>
            <person name="Shenoy N."/>
            <person name="Sisk P."/>
            <person name="Stolte C."/>
            <person name="Sykes S."/>
            <person name="Walk T."/>
            <person name="White J."/>
            <person name="Yandava C."/>
            <person name="Haas B."/>
            <person name="Nusbaum C."/>
            <person name="Birren B."/>
        </authorList>
    </citation>
    <scope>NUCLEOTIDE SEQUENCE [LARGE SCALE GENOMIC DNA]</scope>
    <source>
        <strain evidence="16">R3-111a-1</strain>
    </source>
</reference>
<evidence type="ECO:0000259" key="13">
    <source>
        <dbReference type="Pfam" id="PF25293"/>
    </source>
</evidence>
<dbReference type="Proteomes" id="UP000006039">
    <property type="component" value="Unassembled WGS sequence"/>
</dbReference>
<dbReference type="GeneID" id="20352392"/>
<keyword evidence="16" id="KW-1185">Reference proteome</keyword>
<feature type="chain" id="PRO_5015095298" description="ER membrane protein complex subunit 1" evidence="11">
    <location>
        <begin position="17"/>
        <end position="1006"/>
    </location>
</feature>
<evidence type="ECO:0000256" key="1">
    <source>
        <dbReference type="ARBA" id="ARBA00004115"/>
    </source>
</evidence>
<dbReference type="InterPro" id="IPR011047">
    <property type="entry name" value="Quinoprotein_ADH-like_sf"/>
</dbReference>
<evidence type="ECO:0000256" key="9">
    <source>
        <dbReference type="ARBA" id="ARBA00023136"/>
    </source>
</evidence>
<comment type="subunit">
    <text evidence="3">Component of the ER membrane protein complex (EMC).</text>
</comment>
<dbReference type="EnsemblFungi" id="EJT70911">
    <property type="protein sequence ID" value="EJT70911"/>
    <property type="gene ID" value="GGTG_11934"/>
</dbReference>
<feature type="domain" description="ER membrane protein complex subunit 1 C-terminal" evidence="12">
    <location>
        <begin position="751"/>
        <end position="1002"/>
    </location>
</feature>
<evidence type="ECO:0000256" key="4">
    <source>
        <dbReference type="ARBA" id="ARBA00020824"/>
    </source>
</evidence>
<dbReference type="FunCoup" id="J3PEK3">
    <property type="interactions" value="775"/>
</dbReference>
<evidence type="ECO:0000256" key="2">
    <source>
        <dbReference type="ARBA" id="ARBA00007904"/>
    </source>
</evidence>
<keyword evidence="9" id="KW-0472">Membrane</keyword>
<keyword evidence="6 11" id="KW-0732">Signal</keyword>
<dbReference type="VEuPathDB" id="FungiDB:GGTG_11934"/>
<dbReference type="InterPro" id="IPR026895">
    <property type="entry name" value="EMC1"/>
</dbReference>
<evidence type="ECO:0000256" key="7">
    <source>
        <dbReference type="ARBA" id="ARBA00022824"/>
    </source>
</evidence>
<dbReference type="InterPro" id="IPR011678">
    <property type="entry name" value="EMC1_C"/>
</dbReference>
<dbReference type="AlphaFoldDB" id="J3PEK3"/>
<accession>J3PEK3</accession>
<dbReference type="Gene3D" id="2.130.10.10">
    <property type="entry name" value="YVTN repeat-like/Quinoprotein amine dehydrogenase"/>
    <property type="match status" value="2"/>
</dbReference>
<dbReference type="GO" id="GO:0072546">
    <property type="term" value="C:EMC complex"/>
    <property type="evidence" value="ECO:0007669"/>
    <property type="project" value="InterPro"/>
</dbReference>
<dbReference type="Pfam" id="PF07774">
    <property type="entry name" value="EMC1_C"/>
    <property type="match status" value="1"/>
</dbReference>
<evidence type="ECO:0000313" key="15">
    <source>
        <dbReference type="EnsemblFungi" id="EJT70911"/>
    </source>
</evidence>
<keyword evidence="7" id="KW-0256">Endoplasmic reticulum</keyword>
<evidence type="ECO:0000256" key="8">
    <source>
        <dbReference type="ARBA" id="ARBA00022989"/>
    </source>
</evidence>
<evidence type="ECO:0000256" key="11">
    <source>
        <dbReference type="SAM" id="SignalP"/>
    </source>
</evidence>
<dbReference type="PANTHER" id="PTHR21573">
    <property type="entry name" value="ER MEMBRANE PROTEIN COMPLEX SUBUNIT 1"/>
    <property type="match status" value="1"/>
</dbReference>
<evidence type="ECO:0000256" key="5">
    <source>
        <dbReference type="ARBA" id="ARBA00022692"/>
    </source>
</evidence>
<reference evidence="15" key="4">
    <citation type="journal article" date="2015" name="G3 (Bethesda)">
        <title>Genome sequences of three phytopathogenic species of the Magnaporthaceae family of fungi.</title>
        <authorList>
            <person name="Okagaki L.H."/>
            <person name="Nunes C.C."/>
            <person name="Sailsbery J."/>
            <person name="Clay B."/>
            <person name="Brown D."/>
            <person name="John T."/>
            <person name="Oh Y."/>
            <person name="Young N."/>
            <person name="Fitzgerald M."/>
            <person name="Haas B.J."/>
            <person name="Zeng Q."/>
            <person name="Young S."/>
            <person name="Adiconis X."/>
            <person name="Fan L."/>
            <person name="Levin J.Z."/>
            <person name="Mitchell T.K."/>
            <person name="Okubara P.A."/>
            <person name="Farman M.L."/>
            <person name="Kohn L.M."/>
            <person name="Birren B."/>
            <person name="Ma L.-J."/>
            <person name="Dean R.A."/>
        </authorList>
    </citation>
    <scope>NUCLEOTIDE SEQUENCE</scope>
    <source>
        <strain evidence="15">R3-111a-1</strain>
    </source>
</reference>
<sequence>MRPLFTILASALPALAVFLDEVGDVDFHHALVGLPQQHTTFFHRPRRDDKASLLYTLSDLGILGAVNPTTGAVLWRQQVLAARSDDTAAAAAAHLRAADGESWIASASGPSVSTWDAAGGRNVWSADFPGHVRDLEVMEMAAPADGRKDLLALSSEEDEGAGGHVTTLRRLHGTEGTVVWDFRDVSKDVPLQVSNSVDKVFVVSLHGVPGAYGLKVTVLDTPTGRRMDEILISAGKGDIVGEQDVMFVGANSAMPILAWVDSDRKTLHVNVLGNKAKHEFPLIAGTQTVDIHAPHLVQSDPHFLVHMRTRDANAATVFHIDLKTSAVSKAYDLPLLAGTGAIATSSVGANVYFTRVTQSELILVASTSNAVLGRWPFKFSPNAGVDEVVDVSHAVAEVVKKNSDSYAVRAATLTAHENWVLARNGDLGWVRPEGLSGAVAGAWAEIPESESLAKTLEAEAHSNPIEAYLHRARRHAADLEHLPDWLAQLPTRILGSVFGTEPSTSGSLVRDGFGFNKIVVLATRRGRVYGLNAGNRGQVLWNRKAFPGSSVAGWEIKGMYVDDSKGTVAIRASDGELVALKTDSGDIVESELPGQASEVQSTALVDSASGPWLLPIPKDGEMGPLSAELAPKQTVVIRVGDELRGVKYMPAGNAKTSEPIVTWTFRPAPGQVIVEMTARPAHDPVASIGRVLGDRTVKYKYLNKNTLLVAAADASASTLTTYLLDTVSGELLSSAVYTGVDVGRPVTCAMSENFFACSFFGDYALQEDPSQSVKGHLVTVTDLYESEFANDRGALGDPSPGAAANFSPVAPLEDPTASGGAASLLPHVASQTWVLAAGPAAALAVTTTRQGVSSRQILAYLPESRQLAALHRAVLEPRRPVGRDPTAHEAEEGLARYAPAVEVDPKFVVSHELDLLLPSSSGSPRQRTRNVIITAPAVVESTCLVLAFGVDVYVTRVAPSFVFDILGKGFSKVSLVGTVLALSAGVAALGPMVRRKQINLRWSAPA</sequence>
<evidence type="ECO:0000256" key="10">
    <source>
        <dbReference type="ARBA" id="ARBA00023180"/>
    </source>
</evidence>
<evidence type="ECO:0000256" key="6">
    <source>
        <dbReference type="ARBA" id="ARBA00022729"/>
    </source>
</evidence>
<dbReference type="Pfam" id="PF25293">
    <property type="entry name" value="Beta-prop_EMC1_N"/>
    <property type="match status" value="1"/>
</dbReference>
<dbReference type="EMBL" id="GL385401">
    <property type="protein sequence ID" value="EJT70911.1"/>
    <property type="molecule type" value="Genomic_DNA"/>
</dbReference>
<dbReference type="InterPro" id="IPR058545">
    <property type="entry name" value="Beta-prop_EMC1_1st"/>
</dbReference>
<dbReference type="eggNOG" id="KOG2103">
    <property type="taxonomic scope" value="Eukaryota"/>
</dbReference>
<dbReference type="STRING" id="644352.J3PEK3"/>
<dbReference type="PANTHER" id="PTHR21573:SF0">
    <property type="entry name" value="ER MEMBRANE PROTEIN COMPLEX SUBUNIT 1"/>
    <property type="match status" value="1"/>
</dbReference>
<dbReference type="InterPro" id="IPR015943">
    <property type="entry name" value="WD40/YVTN_repeat-like_dom_sf"/>
</dbReference>
<feature type="domain" description="EMC1 first beta-propeller" evidence="13">
    <location>
        <begin position="16"/>
        <end position="433"/>
    </location>
</feature>
<name>J3PEK3_GAET3</name>
<dbReference type="OrthoDB" id="28092at2759"/>
<keyword evidence="8" id="KW-1133">Transmembrane helix</keyword>
<evidence type="ECO:0000313" key="16">
    <source>
        <dbReference type="Proteomes" id="UP000006039"/>
    </source>
</evidence>
<dbReference type="RefSeq" id="XP_009228089.1">
    <property type="nucleotide sequence ID" value="XM_009229825.1"/>
</dbReference>
<reference evidence="15" key="5">
    <citation type="submission" date="2018-04" db="UniProtKB">
        <authorList>
            <consortium name="EnsemblFungi"/>
        </authorList>
    </citation>
    <scope>IDENTIFICATION</scope>
    <source>
        <strain evidence="15">R3-111a-1</strain>
    </source>
</reference>
<dbReference type="GO" id="GO:0034975">
    <property type="term" value="P:protein folding in endoplasmic reticulum"/>
    <property type="evidence" value="ECO:0007669"/>
    <property type="project" value="TreeGrafter"/>
</dbReference>
<reference evidence="14" key="2">
    <citation type="submission" date="2010-07" db="EMBL/GenBank/DDBJ databases">
        <authorList>
            <consortium name="The Broad Institute Genome Sequencing Platform"/>
            <consortium name="Broad Institute Genome Sequencing Center for Infectious Disease"/>
            <person name="Ma L.-J."/>
            <person name="Dead R."/>
            <person name="Young S."/>
            <person name="Zeng Q."/>
            <person name="Koehrsen M."/>
            <person name="Alvarado L."/>
            <person name="Berlin A."/>
            <person name="Chapman S.B."/>
            <person name="Chen Z."/>
            <person name="Freedman E."/>
            <person name="Gellesch M."/>
            <person name="Goldberg J."/>
            <person name="Griggs A."/>
            <person name="Gujja S."/>
            <person name="Heilman E.R."/>
            <person name="Heiman D."/>
            <person name="Hepburn T."/>
            <person name="Howarth C."/>
            <person name="Jen D."/>
            <person name="Larson L."/>
            <person name="Mehta T."/>
            <person name="Neiman D."/>
            <person name="Pearson M."/>
            <person name="Roberts A."/>
            <person name="Saif S."/>
            <person name="Shea T."/>
            <person name="Shenoy N."/>
            <person name="Sisk P."/>
            <person name="Stolte C."/>
            <person name="Sykes S."/>
            <person name="Walk T."/>
            <person name="White J."/>
            <person name="Yandava C."/>
            <person name="Haas B."/>
            <person name="Nusbaum C."/>
            <person name="Birren B."/>
        </authorList>
    </citation>
    <scope>NUCLEOTIDE SEQUENCE</scope>
    <source>
        <strain evidence="14">R3-111a-1</strain>
    </source>
</reference>
<evidence type="ECO:0000256" key="3">
    <source>
        <dbReference type="ARBA" id="ARBA00011276"/>
    </source>
</evidence>
<reference evidence="14" key="3">
    <citation type="submission" date="2010-09" db="EMBL/GenBank/DDBJ databases">
        <title>Annotation of Gaeumannomyces graminis var. tritici R3-111a-1.</title>
        <authorList>
            <consortium name="The Broad Institute Genome Sequencing Platform"/>
            <person name="Ma L.-J."/>
            <person name="Dead R."/>
            <person name="Young S.K."/>
            <person name="Zeng Q."/>
            <person name="Gargeya S."/>
            <person name="Fitzgerald M."/>
            <person name="Haas B."/>
            <person name="Abouelleil A."/>
            <person name="Alvarado L."/>
            <person name="Arachchi H.M."/>
            <person name="Berlin A."/>
            <person name="Brown A."/>
            <person name="Chapman S.B."/>
            <person name="Chen Z."/>
            <person name="Dunbar C."/>
            <person name="Freedman E."/>
            <person name="Gearin G."/>
            <person name="Gellesch M."/>
            <person name="Goldberg J."/>
            <person name="Griggs A."/>
            <person name="Gujja S."/>
            <person name="Heiman D."/>
            <person name="Howarth C."/>
            <person name="Larson L."/>
            <person name="Lui A."/>
            <person name="MacDonald P.J.P."/>
            <person name="Mehta T."/>
            <person name="Montmayeur A."/>
            <person name="Murphy C."/>
            <person name="Neiman D."/>
            <person name="Pearson M."/>
            <person name="Priest M."/>
            <person name="Roberts A."/>
            <person name="Saif S."/>
            <person name="Shea T."/>
            <person name="Shenoy N."/>
            <person name="Sisk P."/>
            <person name="Stolte C."/>
            <person name="Sykes S."/>
            <person name="Yandava C."/>
            <person name="Wortman J."/>
            <person name="Nusbaum C."/>
            <person name="Birren B."/>
        </authorList>
    </citation>
    <scope>NUCLEOTIDE SEQUENCE</scope>
    <source>
        <strain evidence="14">R3-111a-1</strain>
    </source>
</reference>
<dbReference type="HOGENOM" id="CLU_005034_0_1_1"/>
<keyword evidence="5" id="KW-0812">Transmembrane</keyword>
<dbReference type="SUPFAM" id="SSF50998">
    <property type="entry name" value="Quinoprotein alcohol dehydrogenase-like"/>
    <property type="match status" value="2"/>
</dbReference>
<organism evidence="14">
    <name type="scientific">Gaeumannomyces tritici (strain R3-111a-1)</name>
    <name type="common">Wheat and barley take-all root rot fungus</name>
    <name type="synonym">Gaeumannomyces graminis var. tritici</name>
    <dbReference type="NCBI Taxonomy" id="644352"/>
    <lineage>
        <taxon>Eukaryota</taxon>
        <taxon>Fungi</taxon>
        <taxon>Dikarya</taxon>
        <taxon>Ascomycota</taxon>
        <taxon>Pezizomycotina</taxon>
        <taxon>Sordariomycetes</taxon>
        <taxon>Sordariomycetidae</taxon>
        <taxon>Magnaporthales</taxon>
        <taxon>Magnaporthaceae</taxon>
        <taxon>Gaeumannomyces</taxon>
    </lineage>
</organism>